<keyword evidence="5 6" id="KW-0472">Membrane</keyword>
<evidence type="ECO:0000256" key="1">
    <source>
        <dbReference type="ARBA" id="ARBA00004651"/>
    </source>
</evidence>
<proteinExistence type="predicted"/>
<dbReference type="Gene3D" id="1.20.1250.20">
    <property type="entry name" value="MFS general substrate transporter like domains"/>
    <property type="match status" value="1"/>
</dbReference>
<gene>
    <name evidence="7" type="ORF">GCM10023086_44660</name>
</gene>
<feature type="transmembrane region" description="Helical" evidence="6">
    <location>
        <begin position="148"/>
        <end position="169"/>
    </location>
</feature>
<dbReference type="RefSeq" id="WP_345663353.1">
    <property type="nucleotide sequence ID" value="NZ_BAABET010000006.1"/>
</dbReference>
<dbReference type="Proteomes" id="UP001501115">
    <property type="component" value="Unassembled WGS sequence"/>
</dbReference>
<feature type="transmembrane region" description="Helical" evidence="6">
    <location>
        <begin position="390"/>
        <end position="411"/>
    </location>
</feature>
<evidence type="ECO:0000313" key="8">
    <source>
        <dbReference type="Proteomes" id="UP001501115"/>
    </source>
</evidence>
<evidence type="ECO:0000256" key="2">
    <source>
        <dbReference type="ARBA" id="ARBA00022475"/>
    </source>
</evidence>
<accession>A0ABP8G9Z9</accession>
<feature type="transmembrane region" description="Helical" evidence="6">
    <location>
        <begin position="101"/>
        <end position="127"/>
    </location>
</feature>
<feature type="transmembrane region" description="Helical" evidence="6">
    <location>
        <begin position="75"/>
        <end position="95"/>
    </location>
</feature>
<dbReference type="InterPro" id="IPR011701">
    <property type="entry name" value="MFS"/>
</dbReference>
<dbReference type="Pfam" id="PF07690">
    <property type="entry name" value="MFS_1"/>
    <property type="match status" value="1"/>
</dbReference>
<dbReference type="InterPro" id="IPR036259">
    <property type="entry name" value="MFS_trans_sf"/>
</dbReference>
<evidence type="ECO:0000256" key="6">
    <source>
        <dbReference type="SAM" id="Phobius"/>
    </source>
</evidence>
<keyword evidence="3 6" id="KW-0812">Transmembrane</keyword>
<name>A0ABP8G9Z9_9ACTN</name>
<reference evidence="8" key="1">
    <citation type="journal article" date="2019" name="Int. J. Syst. Evol. Microbiol.">
        <title>The Global Catalogue of Microorganisms (GCM) 10K type strain sequencing project: providing services to taxonomists for standard genome sequencing and annotation.</title>
        <authorList>
            <consortium name="The Broad Institute Genomics Platform"/>
            <consortium name="The Broad Institute Genome Sequencing Center for Infectious Disease"/>
            <person name="Wu L."/>
            <person name="Ma J."/>
        </authorList>
    </citation>
    <scope>NUCLEOTIDE SEQUENCE [LARGE SCALE GENOMIC DNA]</scope>
    <source>
        <strain evidence="8">JCM 31290</strain>
    </source>
</reference>
<dbReference type="EMBL" id="BAABET010000006">
    <property type="protein sequence ID" value="GAA4320363.1"/>
    <property type="molecule type" value="Genomic_DNA"/>
</dbReference>
<keyword evidence="4 6" id="KW-1133">Transmembrane helix</keyword>
<protein>
    <recommendedName>
        <fullName evidence="9">MFS transporter</fullName>
    </recommendedName>
</protein>
<evidence type="ECO:0000256" key="4">
    <source>
        <dbReference type="ARBA" id="ARBA00022989"/>
    </source>
</evidence>
<feature type="transmembrane region" description="Helical" evidence="6">
    <location>
        <begin position="175"/>
        <end position="193"/>
    </location>
</feature>
<keyword evidence="8" id="KW-1185">Reference proteome</keyword>
<feature type="transmembrane region" description="Helical" evidence="6">
    <location>
        <begin position="364"/>
        <end position="384"/>
    </location>
</feature>
<keyword evidence="2" id="KW-1003">Cell membrane</keyword>
<evidence type="ECO:0000256" key="5">
    <source>
        <dbReference type="ARBA" id="ARBA00023136"/>
    </source>
</evidence>
<feature type="transmembrane region" description="Helical" evidence="6">
    <location>
        <begin position="48"/>
        <end position="68"/>
    </location>
</feature>
<feature type="transmembrane region" description="Helical" evidence="6">
    <location>
        <begin position="243"/>
        <end position="262"/>
    </location>
</feature>
<dbReference type="PANTHER" id="PTHR23513:SF11">
    <property type="entry name" value="STAPHYLOFERRIN A TRANSPORTER"/>
    <property type="match status" value="1"/>
</dbReference>
<evidence type="ECO:0000313" key="7">
    <source>
        <dbReference type="EMBL" id="GAA4320363.1"/>
    </source>
</evidence>
<evidence type="ECO:0008006" key="9">
    <source>
        <dbReference type="Google" id="ProtNLM"/>
    </source>
</evidence>
<organism evidence="7 8">
    <name type="scientific">Streptomyces venetus</name>
    <dbReference type="NCBI Taxonomy" id="1701086"/>
    <lineage>
        <taxon>Bacteria</taxon>
        <taxon>Bacillati</taxon>
        <taxon>Actinomycetota</taxon>
        <taxon>Actinomycetes</taxon>
        <taxon>Kitasatosporales</taxon>
        <taxon>Streptomycetaceae</taxon>
        <taxon>Streptomyces</taxon>
    </lineage>
</organism>
<dbReference type="PANTHER" id="PTHR23513">
    <property type="entry name" value="INTEGRAL MEMBRANE EFFLUX PROTEIN-RELATED"/>
    <property type="match status" value="1"/>
</dbReference>
<feature type="transmembrane region" description="Helical" evidence="6">
    <location>
        <begin position="274"/>
        <end position="292"/>
    </location>
</feature>
<sequence>MTHARQGRAATLLVIAALLVSTVGDEVAMVALALRGADRTGLTSVVSAQMLAGLVPGIALGGPIGRIVDRFRADAVLGVTLALECLVAAAAAAVADGAVLLIATMLLLGAWGAVAQTCVMALVPRLFPAADVQLRVNSLMESVRNAGYIIGPLLVGLLTAHGGTGLALAVDAGTFAFALLAVPVISRWLVMAARERAGAAGRAEAPAAETAEAVTEGTEPAGKTEGGLRVGLALLWAGAQRRATLATIVVTVAATSVVNVLLPFFADDIPGGTAAYGVLLATWSVGLVLGPFTLRGGLSRQPTAVVAVGAAAIIGLSYLVTGAYPVVPLMLAAFLCGGMANAVQNVALRTHVMADCPPDVRGRVGAAYGATLQTSVAVGFALAGLAPADWARWGILTGGGVAFLAGSIGWFRIRAVAPSPAPAEGASVAAGQVPEGGTP</sequence>
<dbReference type="SUPFAM" id="SSF103473">
    <property type="entry name" value="MFS general substrate transporter"/>
    <property type="match status" value="1"/>
</dbReference>
<comment type="subcellular location">
    <subcellularLocation>
        <location evidence="1">Cell membrane</location>
        <topology evidence="1">Multi-pass membrane protein</topology>
    </subcellularLocation>
</comment>
<feature type="transmembrane region" description="Helical" evidence="6">
    <location>
        <begin position="326"/>
        <end position="343"/>
    </location>
</feature>
<evidence type="ECO:0000256" key="3">
    <source>
        <dbReference type="ARBA" id="ARBA00022692"/>
    </source>
</evidence>
<comment type="caution">
    <text evidence="7">The sequence shown here is derived from an EMBL/GenBank/DDBJ whole genome shotgun (WGS) entry which is preliminary data.</text>
</comment>
<feature type="transmembrane region" description="Helical" evidence="6">
    <location>
        <begin position="304"/>
        <end position="320"/>
    </location>
</feature>